<proteinExistence type="predicted"/>
<accession>A0AAX6FQ43</accession>
<evidence type="ECO:0000313" key="2">
    <source>
        <dbReference type="Proteomes" id="UP001140949"/>
    </source>
</evidence>
<dbReference type="EMBL" id="JANAVB010027195">
    <property type="protein sequence ID" value="KAJ6818536.1"/>
    <property type="molecule type" value="Genomic_DNA"/>
</dbReference>
<organism evidence="1 2">
    <name type="scientific">Iris pallida</name>
    <name type="common">Sweet iris</name>
    <dbReference type="NCBI Taxonomy" id="29817"/>
    <lineage>
        <taxon>Eukaryota</taxon>
        <taxon>Viridiplantae</taxon>
        <taxon>Streptophyta</taxon>
        <taxon>Embryophyta</taxon>
        <taxon>Tracheophyta</taxon>
        <taxon>Spermatophyta</taxon>
        <taxon>Magnoliopsida</taxon>
        <taxon>Liliopsida</taxon>
        <taxon>Asparagales</taxon>
        <taxon>Iridaceae</taxon>
        <taxon>Iridoideae</taxon>
        <taxon>Irideae</taxon>
        <taxon>Iris</taxon>
    </lineage>
</organism>
<sequence length="16" mass="1755">MAPIGSDFSFPPRVPH</sequence>
<comment type="caution">
    <text evidence="1">The sequence shown here is derived from an EMBL/GenBank/DDBJ whole genome shotgun (WGS) entry which is preliminary data.</text>
</comment>
<name>A0AAX6FQ43_IRIPA</name>
<keyword evidence="2" id="KW-1185">Reference proteome</keyword>
<dbReference type="Proteomes" id="UP001140949">
    <property type="component" value="Unassembled WGS sequence"/>
</dbReference>
<reference evidence="1" key="1">
    <citation type="journal article" date="2023" name="GigaByte">
        <title>Genome assembly of the bearded iris, Iris pallida Lam.</title>
        <authorList>
            <person name="Bruccoleri R.E."/>
            <person name="Oakeley E.J."/>
            <person name="Faust A.M.E."/>
            <person name="Altorfer M."/>
            <person name="Dessus-Babus S."/>
            <person name="Burckhardt D."/>
            <person name="Oertli M."/>
            <person name="Naumann U."/>
            <person name="Petersen F."/>
            <person name="Wong J."/>
        </authorList>
    </citation>
    <scope>NUCLEOTIDE SEQUENCE</scope>
    <source>
        <strain evidence="1">GSM-AAB239-AS_SAM_17_03QT</strain>
    </source>
</reference>
<dbReference type="AlphaFoldDB" id="A0AAX6FQ43"/>
<protein>
    <submittedName>
        <fullName evidence="1">Uncharacterized protein</fullName>
    </submittedName>
</protein>
<reference evidence="1" key="2">
    <citation type="submission" date="2023-04" db="EMBL/GenBank/DDBJ databases">
        <authorList>
            <person name="Bruccoleri R.E."/>
            <person name="Oakeley E.J."/>
            <person name="Faust A.-M."/>
            <person name="Dessus-Babus S."/>
            <person name="Altorfer M."/>
            <person name="Burckhardt D."/>
            <person name="Oertli M."/>
            <person name="Naumann U."/>
            <person name="Petersen F."/>
            <person name="Wong J."/>
        </authorList>
    </citation>
    <scope>NUCLEOTIDE SEQUENCE</scope>
    <source>
        <strain evidence="1">GSM-AAB239-AS_SAM_17_03QT</strain>
        <tissue evidence="1">Leaf</tissue>
    </source>
</reference>
<evidence type="ECO:0000313" key="1">
    <source>
        <dbReference type="EMBL" id="KAJ6818536.1"/>
    </source>
</evidence>
<gene>
    <name evidence="1" type="ORF">M6B38_406370</name>
</gene>